<proteinExistence type="predicted"/>
<sequence>MRKFFVGAMVALSLFATSAHAMDATTGNKAGDNECMVLRNGMLWCT</sequence>
<keyword evidence="1" id="KW-0732">Signal</keyword>
<gene>
    <name evidence="2" type="ORF">J2Z48_000718</name>
</gene>
<feature type="signal peptide" evidence="1">
    <location>
        <begin position="1"/>
        <end position="21"/>
    </location>
</feature>
<protein>
    <submittedName>
        <fullName evidence="2">Uncharacterized protein</fullName>
    </submittedName>
</protein>
<comment type="caution">
    <text evidence="2">The sequence shown here is derived from an EMBL/GenBank/DDBJ whole genome shotgun (WGS) entry which is preliminary data.</text>
</comment>
<reference evidence="2 3" key="1">
    <citation type="submission" date="2023-07" db="EMBL/GenBank/DDBJ databases">
        <title>Genomic Encyclopedia of Type Strains, Phase IV (KMG-IV): sequencing the most valuable type-strain genomes for metagenomic binning, comparative biology and taxonomic classification.</title>
        <authorList>
            <person name="Goeker M."/>
        </authorList>
    </citation>
    <scope>NUCLEOTIDE SEQUENCE [LARGE SCALE GENOMIC DNA]</scope>
    <source>
        <strain evidence="2 3">DSM 46876</strain>
    </source>
</reference>
<dbReference type="AlphaFoldDB" id="A0AAJ1TKV3"/>
<accession>A0AAJ1TKV3</accession>
<evidence type="ECO:0000313" key="3">
    <source>
        <dbReference type="Proteomes" id="UP001238450"/>
    </source>
</evidence>
<evidence type="ECO:0000256" key="1">
    <source>
        <dbReference type="SAM" id="SignalP"/>
    </source>
</evidence>
<name>A0AAJ1TKV3_9BACL</name>
<organism evidence="2 3">
    <name type="scientific">Croceifilum oryzae</name>
    <dbReference type="NCBI Taxonomy" id="1553429"/>
    <lineage>
        <taxon>Bacteria</taxon>
        <taxon>Bacillati</taxon>
        <taxon>Bacillota</taxon>
        <taxon>Bacilli</taxon>
        <taxon>Bacillales</taxon>
        <taxon>Thermoactinomycetaceae</taxon>
        <taxon>Croceifilum</taxon>
    </lineage>
</organism>
<dbReference type="RefSeq" id="WP_307251117.1">
    <property type="nucleotide sequence ID" value="NZ_JAUSUV010000003.1"/>
</dbReference>
<dbReference type="Proteomes" id="UP001238450">
    <property type="component" value="Unassembled WGS sequence"/>
</dbReference>
<feature type="chain" id="PRO_5042505939" evidence="1">
    <location>
        <begin position="22"/>
        <end position="46"/>
    </location>
</feature>
<dbReference type="EMBL" id="JAUSUV010000003">
    <property type="protein sequence ID" value="MDQ0416551.1"/>
    <property type="molecule type" value="Genomic_DNA"/>
</dbReference>
<evidence type="ECO:0000313" key="2">
    <source>
        <dbReference type="EMBL" id="MDQ0416551.1"/>
    </source>
</evidence>
<keyword evidence="3" id="KW-1185">Reference proteome</keyword>